<dbReference type="SUPFAM" id="SSF52172">
    <property type="entry name" value="CheY-like"/>
    <property type="match status" value="1"/>
</dbReference>
<name>A0ABM8ASA5_9BACT</name>
<evidence type="ECO:0008006" key="3">
    <source>
        <dbReference type="Google" id="ProtNLM"/>
    </source>
</evidence>
<reference evidence="1" key="1">
    <citation type="submission" date="2022-08" db="EMBL/GenBank/DDBJ databases">
        <title>Genome Sequence of the sulphate-reducing bacterium, Pseudodesulfovibrio portus JCM14722.</title>
        <authorList>
            <person name="Kondo R."/>
            <person name="Kataoka T."/>
        </authorList>
    </citation>
    <scope>NUCLEOTIDE SEQUENCE</scope>
    <source>
        <strain evidence="1">JCM 14722</strain>
    </source>
</reference>
<evidence type="ECO:0000313" key="2">
    <source>
        <dbReference type="Proteomes" id="UP001061361"/>
    </source>
</evidence>
<accession>A0ABM8ASA5</accession>
<dbReference type="RefSeq" id="WP_264981222.1">
    <property type="nucleotide sequence ID" value="NZ_AP026708.1"/>
</dbReference>
<sequence>MTIVAVTTRPREIQEFLVELAGASRDEVEVETSGAGALERIRAYPPRLAVIDRDLPDFEALKLVVEIMKLSAMTLTAVVTDMEEDDFHEASEGYGVLKALPVDLKAEDAKVLVEVLLKV</sequence>
<dbReference type="Gene3D" id="3.40.50.2300">
    <property type="match status" value="1"/>
</dbReference>
<evidence type="ECO:0000313" key="1">
    <source>
        <dbReference type="EMBL" id="BDQ34313.1"/>
    </source>
</evidence>
<dbReference type="EMBL" id="AP026708">
    <property type="protein sequence ID" value="BDQ34313.1"/>
    <property type="molecule type" value="Genomic_DNA"/>
</dbReference>
<dbReference type="InterPro" id="IPR011006">
    <property type="entry name" value="CheY-like_superfamily"/>
</dbReference>
<proteinExistence type="predicted"/>
<gene>
    <name evidence="1" type="ORF">JCM14722_18550</name>
</gene>
<keyword evidence="2" id="KW-1185">Reference proteome</keyword>
<organism evidence="1 2">
    <name type="scientific">Pseudodesulfovibrio portus</name>
    <dbReference type="NCBI Taxonomy" id="231439"/>
    <lineage>
        <taxon>Bacteria</taxon>
        <taxon>Pseudomonadati</taxon>
        <taxon>Thermodesulfobacteriota</taxon>
        <taxon>Desulfovibrionia</taxon>
        <taxon>Desulfovibrionales</taxon>
        <taxon>Desulfovibrionaceae</taxon>
    </lineage>
</organism>
<protein>
    <recommendedName>
        <fullName evidence="3">Response regulator receiver protein</fullName>
    </recommendedName>
</protein>
<dbReference type="Proteomes" id="UP001061361">
    <property type="component" value="Chromosome"/>
</dbReference>